<dbReference type="Gene3D" id="1.20.1250.20">
    <property type="entry name" value="MFS general substrate transporter like domains"/>
    <property type="match status" value="2"/>
</dbReference>
<dbReference type="PANTHER" id="PTHR43791">
    <property type="entry name" value="PERMEASE-RELATED"/>
    <property type="match status" value="1"/>
</dbReference>
<feature type="transmembrane region" description="Helical" evidence="6">
    <location>
        <begin position="156"/>
        <end position="175"/>
    </location>
</feature>
<evidence type="ECO:0000256" key="5">
    <source>
        <dbReference type="ARBA" id="ARBA00023136"/>
    </source>
</evidence>
<dbReference type="SUPFAM" id="SSF103473">
    <property type="entry name" value="MFS general substrate transporter"/>
    <property type="match status" value="1"/>
</dbReference>
<comment type="subcellular location">
    <subcellularLocation>
        <location evidence="1">Membrane</location>
        <topology evidence="1">Multi-pass membrane protein</topology>
    </subcellularLocation>
</comment>
<keyword evidence="3 6" id="KW-0812">Transmembrane</keyword>
<dbReference type="PANTHER" id="PTHR43791:SF36">
    <property type="entry name" value="TRANSPORTER, PUTATIVE (AFU_ORTHOLOGUE AFUA_6G08340)-RELATED"/>
    <property type="match status" value="1"/>
</dbReference>
<evidence type="ECO:0000313" key="7">
    <source>
        <dbReference type="EMBL" id="KAK5049358.1"/>
    </source>
</evidence>
<dbReference type="GO" id="GO:0016020">
    <property type="term" value="C:membrane"/>
    <property type="evidence" value="ECO:0007669"/>
    <property type="project" value="UniProtKB-SubCell"/>
</dbReference>
<reference evidence="7 8" key="1">
    <citation type="submission" date="2023-08" db="EMBL/GenBank/DDBJ databases">
        <title>Black Yeasts Isolated from many extreme environments.</title>
        <authorList>
            <person name="Coleine C."/>
            <person name="Stajich J.E."/>
            <person name="Selbmann L."/>
        </authorList>
    </citation>
    <scope>NUCLEOTIDE SEQUENCE [LARGE SCALE GENOMIC DNA]</scope>
    <source>
        <strain evidence="7 8">CCFEE 5792</strain>
    </source>
</reference>
<feature type="transmembrane region" description="Helical" evidence="6">
    <location>
        <begin position="187"/>
        <end position="207"/>
    </location>
</feature>
<gene>
    <name evidence="7" type="ORF">LTR84_004287</name>
</gene>
<evidence type="ECO:0008006" key="9">
    <source>
        <dbReference type="Google" id="ProtNLM"/>
    </source>
</evidence>
<feature type="transmembrane region" description="Helical" evidence="6">
    <location>
        <begin position="251"/>
        <end position="271"/>
    </location>
</feature>
<dbReference type="AlphaFoldDB" id="A0AAV9N5H1"/>
<dbReference type="EMBL" id="JAVRRD010000019">
    <property type="protein sequence ID" value="KAK5049358.1"/>
    <property type="molecule type" value="Genomic_DNA"/>
</dbReference>
<feature type="transmembrane region" description="Helical" evidence="6">
    <location>
        <begin position="477"/>
        <end position="500"/>
    </location>
</feature>
<dbReference type="GeneID" id="89972465"/>
<dbReference type="InterPro" id="IPR036259">
    <property type="entry name" value="MFS_trans_sf"/>
</dbReference>
<name>A0AAV9N5H1_9EURO</name>
<evidence type="ECO:0000256" key="4">
    <source>
        <dbReference type="ARBA" id="ARBA00022989"/>
    </source>
</evidence>
<dbReference type="Proteomes" id="UP001358417">
    <property type="component" value="Unassembled WGS sequence"/>
</dbReference>
<feature type="transmembrane region" description="Helical" evidence="6">
    <location>
        <begin position="54"/>
        <end position="75"/>
    </location>
</feature>
<proteinExistence type="predicted"/>
<feature type="transmembrane region" description="Helical" evidence="6">
    <location>
        <begin position="414"/>
        <end position="433"/>
    </location>
</feature>
<evidence type="ECO:0000256" key="1">
    <source>
        <dbReference type="ARBA" id="ARBA00004141"/>
    </source>
</evidence>
<dbReference type="Pfam" id="PF07690">
    <property type="entry name" value="MFS_1"/>
    <property type="match status" value="1"/>
</dbReference>
<comment type="caution">
    <text evidence="7">The sequence shown here is derived from an EMBL/GenBank/DDBJ whole genome shotgun (WGS) entry which is preliminary data.</text>
</comment>
<evidence type="ECO:0000256" key="6">
    <source>
        <dbReference type="SAM" id="Phobius"/>
    </source>
</evidence>
<feature type="transmembrane region" description="Helical" evidence="6">
    <location>
        <begin position="384"/>
        <end position="402"/>
    </location>
</feature>
<keyword evidence="8" id="KW-1185">Reference proteome</keyword>
<feature type="transmembrane region" description="Helical" evidence="6">
    <location>
        <begin position="355"/>
        <end position="377"/>
    </location>
</feature>
<dbReference type="RefSeq" id="XP_064704403.1">
    <property type="nucleotide sequence ID" value="XM_064847864.1"/>
</dbReference>
<keyword evidence="5 6" id="KW-0472">Membrane</keyword>
<evidence type="ECO:0000256" key="2">
    <source>
        <dbReference type="ARBA" id="ARBA00022448"/>
    </source>
</evidence>
<evidence type="ECO:0000313" key="8">
    <source>
        <dbReference type="Proteomes" id="UP001358417"/>
    </source>
</evidence>
<accession>A0AAV9N5H1</accession>
<keyword evidence="2" id="KW-0813">Transport</keyword>
<evidence type="ECO:0000256" key="3">
    <source>
        <dbReference type="ARBA" id="ARBA00022692"/>
    </source>
</evidence>
<feature type="transmembrane region" description="Helical" evidence="6">
    <location>
        <begin position="319"/>
        <end position="343"/>
    </location>
</feature>
<sequence>MPSKSEPDNIEHGSSVTIEDTDLKKKNIRDYDVALSFAVDSNSTDWTEAEERKILWKIDAVILTLLFVGAVVSYADTQAYGFAALFGLVKDFKLFVIKIIGGKAIVDTTKYQLSAGMNALGAAAVRNFWTTVQEKCTQSIQGQYPLLLLAQHLPAGRFYGVIITYMGLAAILVIVCQDFAGIATLRFFTGFAVVSQPLSVIITSMWWQNKEQPLRVGIFISGTAIGSLAGQGIDLGAVHLSGAYATSPWKWIYVILGSVTIGFGIFTALVFPANPMNAWFLTAREKEIAVRRLAQNNTGIQTHKFKWKQVKEAFMDPQLYIFGVYSFTFAFVNNAIGSFGGFLVSSFGYSNTRALVLSMPASAVAIISMVSSGMFGTFFPRRRILIAILYLLPAMAGNIIMWKSDRSSKGALLAGLYISTTLYGALVQEFALLSSNVGGHTKKTVINATIFALANLGGFSGPWAYKGDEASRGYPTGQITTMSLFCASVGCFVLLWIYYIHCNKRKALLREQHPELTTDPNVAFADLTDQTNPVFQYVC</sequence>
<organism evidence="7 8">
    <name type="scientific">Exophiala bonariae</name>
    <dbReference type="NCBI Taxonomy" id="1690606"/>
    <lineage>
        <taxon>Eukaryota</taxon>
        <taxon>Fungi</taxon>
        <taxon>Dikarya</taxon>
        <taxon>Ascomycota</taxon>
        <taxon>Pezizomycotina</taxon>
        <taxon>Eurotiomycetes</taxon>
        <taxon>Chaetothyriomycetidae</taxon>
        <taxon>Chaetothyriales</taxon>
        <taxon>Herpotrichiellaceae</taxon>
        <taxon>Exophiala</taxon>
    </lineage>
</organism>
<feature type="transmembrane region" description="Helical" evidence="6">
    <location>
        <begin position="445"/>
        <end position="465"/>
    </location>
</feature>
<protein>
    <recommendedName>
        <fullName evidence="9">Major facilitator superfamily (MFS) profile domain-containing protein</fullName>
    </recommendedName>
</protein>
<keyword evidence="4 6" id="KW-1133">Transmembrane helix</keyword>
<dbReference type="GO" id="GO:0022857">
    <property type="term" value="F:transmembrane transporter activity"/>
    <property type="evidence" value="ECO:0007669"/>
    <property type="project" value="InterPro"/>
</dbReference>
<dbReference type="InterPro" id="IPR011701">
    <property type="entry name" value="MFS"/>
</dbReference>